<dbReference type="InterPro" id="IPR014017">
    <property type="entry name" value="DNA_helicase_UvrD-like_C"/>
</dbReference>
<evidence type="ECO:0000256" key="10">
    <source>
        <dbReference type="ARBA" id="ARBA00048988"/>
    </source>
</evidence>
<dbReference type="CDD" id="cd17932">
    <property type="entry name" value="DEXQc_UvrD"/>
    <property type="match status" value="1"/>
</dbReference>
<dbReference type="EMBL" id="AP027925">
    <property type="protein sequence ID" value="BED93107.1"/>
    <property type="molecule type" value="Genomic_DNA"/>
</dbReference>
<dbReference type="GO" id="GO:0005524">
    <property type="term" value="F:ATP binding"/>
    <property type="evidence" value="ECO:0007669"/>
    <property type="project" value="UniProtKB-UniRule"/>
</dbReference>
<evidence type="ECO:0000256" key="3">
    <source>
        <dbReference type="ARBA" id="ARBA00022801"/>
    </source>
</evidence>
<evidence type="ECO:0000313" key="14">
    <source>
        <dbReference type="EMBL" id="BED93107.1"/>
    </source>
</evidence>
<dbReference type="FunFam" id="1.10.486.10:FF:000003">
    <property type="entry name" value="ATP-dependent DNA helicase"/>
    <property type="match status" value="1"/>
</dbReference>
<evidence type="ECO:0000256" key="2">
    <source>
        <dbReference type="ARBA" id="ARBA00022741"/>
    </source>
</evidence>
<dbReference type="InterPro" id="IPR013986">
    <property type="entry name" value="DExx_box_DNA_helicase_dom_sf"/>
</dbReference>
<name>A0AA48I3K0_9FIRM</name>
<dbReference type="PROSITE" id="PS51217">
    <property type="entry name" value="UVRD_HELICASE_CTER"/>
    <property type="match status" value="1"/>
</dbReference>
<comment type="catalytic activity">
    <reaction evidence="8">
        <text>Couples ATP hydrolysis with the unwinding of duplex DNA by translocating in the 3'-5' direction.</text>
        <dbReference type="EC" id="5.6.2.4"/>
    </reaction>
</comment>
<dbReference type="SUPFAM" id="SSF52540">
    <property type="entry name" value="P-loop containing nucleoside triphosphate hydrolases"/>
    <property type="match status" value="1"/>
</dbReference>
<dbReference type="AlphaFoldDB" id="A0AA48I3K0"/>
<keyword evidence="4 11" id="KW-0347">Helicase</keyword>
<dbReference type="Gene3D" id="1.10.10.160">
    <property type="match status" value="1"/>
</dbReference>
<dbReference type="EC" id="5.6.2.4" evidence="9"/>
<dbReference type="GO" id="GO:0005829">
    <property type="term" value="C:cytosol"/>
    <property type="evidence" value="ECO:0007669"/>
    <property type="project" value="TreeGrafter"/>
</dbReference>
<evidence type="ECO:0000256" key="5">
    <source>
        <dbReference type="ARBA" id="ARBA00022840"/>
    </source>
</evidence>
<keyword evidence="6" id="KW-0238">DNA-binding</keyword>
<evidence type="ECO:0000256" key="7">
    <source>
        <dbReference type="ARBA" id="ARBA00023235"/>
    </source>
</evidence>
<reference evidence="14" key="1">
    <citation type="journal article" date="2023" name="ISME J.">
        <title>Emergence of putative energy parasites within Clostridia revealed by genome analysis of a novel endosymbiotic clade.</title>
        <authorList>
            <person name="Takahashi K."/>
            <person name="Kuwahara H."/>
            <person name="Horikawa Y."/>
            <person name="Izawa K."/>
            <person name="Kato D."/>
            <person name="Inagaki T."/>
            <person name="Yuki M."/>
            <person name="Ohkuma M."/>
            <person name="Hongoh Y."/>
        </authorList>
    </citation>
    <scope>NUCLEOTIDE SEQUENCE</scope>
    <source>
        <strain evidence="14">RsTa-C01</strain>
    </source>
</reference>
<evidence type="ECO:0000259" key="12">
    <source>
        <dbReference type="PROSITE" id="PS51198"/>
    </source>
</evidence>
<evidence type="ECO:0000256" key="9">
    <source>
        <dbReference type="ARBA" id="ARBA00034808"/>
    </source>
</evidence>
<dbReference type="GO" id="GO:0043138">
    <property type="term" value="F:3'-5' DNA helicase activity"/>
    <property type="evidence" value="ECO:0007669"/>
    <property type="project" value="UniProtKB-EC"/>
</dbReference>
<dbReference type="GO" id="GO:0003677">
    <property type="term" value="F:DNA binding"/>
    <property type="evidence" value="ECO:0007669"/>
    <property type="project" value="UniProtKB-KW"/>
</dbReference>
<keyword evidence="3 11" id="KW-0378">Hydrolase</keyword>
<gene>
    <name evidence="14" type="ORF">RsTaC01_1068</name>
</gene>
<dbReference type="PANTHER" id="PTHR11070:SF2">
    <property type="entry name" value="ATP-DEPENDENT DNA HELICASE SRS2"/>
    <property type="match status" value="1"/>
</dbReference>
<dbReference type="InterPro" id="IPR014016">
    <property type="entry name" value="UvrD-like_ATP-bd"/>
</dbReference>
<comment type="catalytic activity">
    <reaction evidence="10">
        <text>ATP + H2O = ADP + phosphate + H(+)</text>
        <dbReference type="Rhea" id="RHEA:13065"/>
        <dbReference type="ChEBI" id="CHEBI:15377"/>
        <dbReference type="ChEBI" id="CHEBI:15378"/>
        <dbReference type="ChEBI" id="CHEBI:30616"/>
        <dbReference type="ChEBI" id="CHEBI:43474"/>
        <dbReference type="ChEBI" id="CHEBI:456216"/>
        <dbReference type="EC" id="5.6.2.4"/>
    </reaction>
</comment>
<dbReference type="PANTHER" id="PTHR11070">
    <property type="entry name" value="UVRD / RECB / PCRA DNA HELICASE FAMILY MEMBER"/>
    <property type="match status" value="1"/>
</dbReference>
<dbReference type="Pfam" id="PF21196">
    <property type="entry name" value="PcrA_UvrD_tudor"/>
    <property type="match status" value="1"/>
</dbReference>
<evidence type="ECO:0000256" key="4">
    <source>
        <dbReference type="ARBA" id="ARBA00022806"/>
    </source>
</evidence>
<keyword evidence="7" id="KW-0413">Isomerase</keyword>
<dbReference type="GO" id="GO:0016787">
    <property type="term" value="F:hydrolase activity"/>
    <property type="evidence" value="ECO:0007669"/>
    <property type="project" value="UniProtKB-UniRule"/>
</dbReference>
<dbReference type="Pfam" id="PF13361">
    <property type="entry name" value="UvrD_C"/>
    <property type="match status" value="1"/>
</dbReference>
<keyword evidence="5 11" id="KW-0067">ATP-binding</keyword>
<evidence type="ECO:0000256" key="6">
    <source>
        <dbReference type="ARBA" id="ARBA00023125"/>
    </source>
</evidence>
<evidence type="ECO:0000256" key="1">
    <source>
        <dbReference type="ARBA" id="ARBA00009922"/>
    </source>
</evidence>
<dbReference type="Gene3D" id="1.10.486.10">
    <property type="entry name" value="PCRA, domain 4"/>
    <property type="match status" value="1"/>
</dbReference>
<evidence type="ECO:0000256" key="11">
    <source>
        <dbReference type="PROSITE-ProRule" id="PRU00560"/>
    </source>
</evidence>
<dbReference type="KEGG" id="ptrh:RsTaC01_1068"/>
<dbReference type="InterPro" id="IPR027417">
    <property type="entry name" value="P-loop_NTPase"/>
</dbReference>
<feature type="domain" description="UvrD-like helicase C-terminal" evidence="13">
    <location>
        <begin position="307"/>
        <end position="583"/>
    </location>
</feature>
<accession>A0AA48I3K0</accession>
<dbReference type="Gene3D" id="3.40.50.300">
    <property type="entry name" value="P-loop containing nucleotide triphosphate hydrolases"/>
    <property type="match status" value="3"/>
</dbReference>
<feature type="domain" description="UvrD-like helicase ATP-binding" evidence="12">
    <location>
        <begin position="1"/>
        <end position="306"/>
    </location>
</feature>
<dbReference type="Pfam" id="PF00580">
    <property type="entry name" value="UvrD-helicase"/>
    <property type="match status" value="2"/>
</dbReference>
<dbReference type="Proteomes" id="UP001335720">
    <property type="component" value="Chromosome"/>
</dbReference>
<dbReference type="InterPro" id="IPR000212">
    <property type="entry name" value="DNA_helicase_UvrD/REP"/>
</dbReference>
<dbReference type="CDD" id="cd18807">
    <property type="entry name" value="SF1_C_UvrD"/>
    <property type="match status" value="1"/>
</dbReference>
<sequence length="787" mass="90391">MFNIKGPLIILAGAGSGKTTVIINRIFYMVNYGDAYSGKESSNDITKEMIEKFKESEECLDEYLKSKITVKPWNILAITFTNKAANELKERLSKKLGENSQSIWASTFHSMCVRILRLHADKIGYTQGFTIYDSEDSKKLVRDCCKIIKVDDKLLPYKTVMGEISRAKNELKSVIEFKIFVHNDFRMSKISEVYGLYQKTLEESDGMDFDDLINNTVKLFENYPDILETYQSKFKYILVDEYQDTNHSQDYLVNLLAKRHNNLCVVGDDDQSIYKFRGATIDNMLNFDKKYRNTSIIKLEQNYRSTKNILSAANTLIGYNIHRKIKKLWTEKEIGAKIRIHTAFNEYEEANFIADMMKKYIEEGGNAYSDFAVLYRMNSQSNVLERVFVKNNIPYRMLGGVRFYERKEIKDIIAYLSVINNPSDSVRLRRIINIPKRAIGDRVVNLAVEVAIEKNLSLLEVLAKAEDYDCLKKSSTKVEGFVSLIKNLINIKKSGKLKLSKLYESILNDTEYIKYLESYGDDPRARVENVKELSSNIIKYEEENGEEANLSGFLEEVSLLSDTDNYNENVDAVSMMTMHAAKGLEFKNVFLPGFEEGIFPRFQAIYKPEDIEEERRLAYVAITRAKENLYILNSNSRMIFGCTSNYKPSRFIKELSSELVEKTKSKDWKKLNPEEDEPRSAYELQLKSTISARKFNKITGGITTEPGNNFRNNLEFGVGDKVKHALFGEGEVVDILDSNGTILVIDFLKVGIKKLAPQFLSKLSLDSNSSLSAQKNRDFCARLVRKY</sequence>
<dbReference type="GO" id="GO:0000725">
    <property type="term" value="P:recombinational repair"/>
    <property type="evidence" value="ECO:0007669"/>
    <property type="project" value="TreeGrafter"/>
</dbReference>
<protein>
    <recommendedName>
        <fullName evidence="9">DNA 3'-5' helicase</fullName>
        <ecNumber evidence="9">5.6.2.4</ecNumber>
    </recommendedName>
</protein>
<dbReference type="PROSITE" id="PS51198">
    <property type="entry name" value="UVRD_HELICASE_ATP_BIND"/>
    <property type="match status" value="1"/>
</dbReference>
<proteinExistence type="inferred from homology"/>
<comment type="similarity">
    <text evidence="1">Belongs to the helicase family. UvrD subfamily.</text>
</comment>
<evidence type="ECO:0000256" key="8">
    <source>
        <dbReference type="ARBA" id="ARBA00034617"/>
    </source>
</evidence>
<dbReference type="GO" id="GO:0033202">
    <property type="term" value="C:DNA helicase complex"/>
    <property type="evidence" value="ECO:0007669"/>
    <property type="project" value="TreeGrafter"/>
</dbReference>
<keyword evidence="2 11" id="KW-0547">Nucleotide-binding</keyword>
<evidence type="ECO:0000259" key="13">
    <source>
        <dbReference type="PROSITE" id="PS51217"/>
    </source>
</evidence>
<feature type="binding site" evidence="11">
    <location>
        <begin position="12"/>
        <end position="19"/>
    </location>
    <ligand>
        <name>ATP</name>
        <dbReference type="ChEBI" id="CHEBI:30616"/>
    </ligand>
</feature>
<organism evidence="14">
    <name type="scientific">Candidatus Paraimprobicoccus trichonymphae</name>
    <dbReference type="NCBI Taxonomy" id="3033793"/>
    <lineage>
        <taxon>Bacteria</taxon>
        <taxon>Bacillati</taxon>
        <taxon>Bacillota</taxon>
        <taxon>Clostridia</taxon>
        <taxon>Candidatus Paraimprobicoccus</taxon>
    </lineage>
</organism>